<name>A0A150QNN1_SORCE</name>
<accession>A0A150QNN1</accession>
<feature type="compositionally biased region" description="Basic and acidic residues" evidence="1">
    <location>
        <begin position="367"/>
        <end position="376"/>
    </location>
</feature>
<evidence type="ECO:0000313" key="3">
    <source>
        <dbReference type="EMBL" id="KYF69597.1"/>
    </source>
</evidence>
<dbReference type="RefSeq" id="WP_061608257.1">
    <property type="nucleotide sequence ID" value="NZ_JEMA01000459.1"/>
</dbReference>
<organism evidence="3 4">
    <name type="scientific">Sorangium cellulosum</name>
    <name type="common">Polyangium cellulosum</name>
    <dbReference type="NCBI Taxonomy" id="56"/>
    <lineage>
        <taxon>Bacteria</taxon>
        <taxon>Pseudomonadati</taxon>
        <taxon>Myxococcota</taxon>
        <taxon>Polyangia</taxon>
        <taxon>Polyangiales</taxon>
        <taxon>Polyangiaceae</taxon>
        <taxon>Sorangium</taxon>
    </lineage>
</organism>
<dbReference type="Proteomes" id="UP000075260">
    <property type="component" value="Unassembled WGS sequence"/>
</dbReference>
<reference evidence="3 4" key="1">
    <citation type="submission" date="2014-02" db="EMBL/GenBank/DDBJ databases">
        <title>The small core and large imbalanced accessory genome model reveals a collaborative survival strategy of Sorangium cellulosum strains in nature.</title>
        <authorList>
            <person name="Han K."/>
            <person name="Peng R."/>
            <person name="Blom J."/>
            <person name="Li Y.-Z."/>
        </authorList>
    </citation>
    <scope>NUCLEOTIDE SEQUENCE [LARGE SCALE GENOMIC DNA]</scope>
    <source>
        <strain evidence="3 4">So0008-312</strain>
    </source>
</reference>
<proteinExistence type="predicted"/>
<evidence type="ECO:0000256" key="1">
    <source>
        <dbReference type="SAM" id="MobiDB-lite"/>
    </source>
</evidence>
<keyword evidence="2" id="KW-0812">Transmembrane</keyword>
<comment type="caution">
    <text evidence="3">The sequence shown here is derived from an EMBL/GenBank/DDBJ whole genome shotgun (WGS) entry which is preliminary data.</text>
</comment>
<feature type="region of interest" description="Disordered" evidence="1">
    <location>
        <begin position="348"/>
        <end position="376"/>
    </location>
</feature>
<dbReference type="OrthoDB" id="5518217at2"/>
<keyword evidence="2" id="KW-0472">Membrane</keyword>
<dbReference type="AlphaFoldDB" id="A0A150QNN1"/>
<keyword evidence="2" id="KW-1133">Transmembrane helix</keyword>
<gene>
    <name evidence="3" type="ORF">BE15_36160</name>
</gene>
<evidence type="ECO:0000256" key="2">
    <source>
        <dbReference type="SAM" id="Phobius"/>
    </source>
</evidence>
<protein>
    <submittedName>
        <fullName evidence="3">Uncharacterized protein</fullName>
    </submittedName>
</protein>
<feature type="transmembrane region" description="Helical" evidence="2">
    <location>
        <begin position="12"/>
        <end position="33"/>
    </location>
</feature>
<feature type="transmembrane region" description="Helical" evidence="2">
    <location>
        <begin position="191"/>
        <end position="212"/>
    </location>
</feature>
<feature type="transmembrane region" description="Helical" evidence="2">
    <location>
        <begin position="310"/>
        <end position="331"/>
    </location>
</feature>
<dbReference type="EMBL" id="JEMA01000459">
    <property type="protein sequence ID" value="KYF69597.1"/>
    <property type="molecule type" value="Genomic_DNA"/>
</dbReference>
<evidence type="ECO:0000313" key="4">
    <source>
        <dbReference type="Proteomes" id="UP000075260"/>
    </source>
</evidence>
<sequence>MFPLLETALAFALIMLTASLFVSAVVQVIINVGRYRSCVLIHMLRSLIHGFRTFHRDPEVVDPVTGRPAQDALSRSEACEMRFVHEVLADPVLHARSAKLAAGSDPARLALLVEYIDADDLITIAAGASVAVDAEGRERLLPGRWVSCGQGGAVETKRYATLEQFSAYVRRWFPTLEGTASQTFKQRARQLTLLVSMMVVLLFNFDGFRVLARLHENGASRARVVAQADTVMITADRLGERPSTQRPPDELRDATLEDFRLEMQKTATLLDEASLGIGWQESWIVQRFCAYRGDSPAASPTALQLLRDTLFWLAGLAFTCGMLSLGAPFWVTTFSQLIQLRNEVQRRKRQESASGAKPASGPLALPARERAVARPS</sequence>